<evidence type="ECO:0000313" key="2">
    <source>
        <dbReference type="Proteomes" id="UP000319941"/>
    </source>
</evidence>
<reference evidence="1 2" key="1">
    <citation type="submission" date="2019-07" db="EMBL/GenBank/DDBJ databases">
        <title>Diversity of Bacteria from Kongsfjorden, Arctic.</title>
        <authorList>
            <person name="Yu Y."/>
        </authorList>
    </citation>
    <scope>NUCLEOTIDE SEQUENCE [LARGE SCALE GENOMIC DNA]</scope>
    <source>
        <strain evidence="1 2">SM1923</strain>
    </source>
</reference>
<dbReference type="EMBL" id="VNFH01000009">
    <property type="protein sequence ID" value="TVU68776.1"/>
    <property type="molecule type" value="Genomic_DNA"/>
</dbReference>
<evidence type="ECO:0000313" key="1">
    <source>
        <dbReference type="EMBL" id="TVU68776.1"/>
    </source>
</evidence>
<dbReference type="AlphaFoldDB" id="A0A558HI13"/>
<proteinExistence type="predicted"/>
<protein>
    <submittedName>
        <fullName evidence="1">Uncharacterized protein</fullName>
    </submittedName>
</protein>
<dbReference type="OrthoDB" id="1550938at2"/>
<dbReference type="Proteomes" id="UP000319941">
    <property type="component" value="Unassembled WGS sequence"/>
</dbReference>
<sequence>MSSIVGGVTPRKLLFSSELVDNFGGLNMLRPQRLQALLDVGFRLIDYSLSKQLRSFGLPLLHCCNRCPVV</sequence>
<gene>
    <name evidence="1" type="ORF">FQP86_13445</name>
</gene>
<keyword evidence="2" id="KW-1185">Reference proteome</keyword>
<accession>A0A558HI13</accession>
<comment type="caution">
    <text evidence="1">The sequence shown here is derived from an EMBL/GenBank/DDBJ whole genome shotgun (WGS) entry which is preliminary data.</text>
</comment>
<name>A0A558HI13_9GAMM</name>
<organism evidence="1 2">
    <name type="scientific">Cobetia crustatorum</name>
    <dbReference type="NCBI Taxonomy" id="553385"/>
    <lineage>
        <taxon>Bacteria</taxon>
        <taxon>Pseudomonadati</taxon>
        <taxon>Pseudomonadota</taxon>
        <taxon>Gammaproteobacteria</taxon>
        <taxon>Oceanospirillales</taxon>
        <taxon>Halomonadaceae</taxon>
        <taxon>Cobetia</taxon>
    </lineage>
</organism>